<dbReference type="Proteomes" id="UP001604277">
    <property type="component" value="Unassembled WGS sequence"/>
</dbReference>
<proteinExistence type="predicted"/>
<keyword evidence="4" id="KW-1185">Reference proteome</keyword>
<gene>
    <name evidence="3" type="ORF">Fot_07699</name>
</gene>
<comment type="caution">
    <text evidence="3">The sequence shown here is derived from an EMBL/GenBank/DDBJ whole genome shotgun (WGS) entry which is preliminary data.</text>
</comment>
<dbReference type="InterPro" id="IPR058594">
    <property type="entry name" value="PB1-like_dom_pln"/>
</dbReference>
<evidence type="ECO:0000313" key="3">
    <source>
        <dbReference type="EMBL" id="KAL2554080.1"/>
    </source>
</evidence>
<evidence type="ECO:0000256" key="1">
    <source>
        <dbReference type="SAM" id="MobiDB-lite"/>
    </source>
</evidence>
<reference evidence="4" key="1">
    <citation type="submission" date="2024-07" db="EMBL/GenBank/DDBJ databases">
        <title>Two chromosome-level genome assemblies of Korean endemic species Abeliophyllum distichum and Forsythia ovata (Oleaceae).</title>
        <authorList>
            <person name="Jang H."/>
        </authorList>
    </citation>
    <scope>NUCLEOTIDE SEQUENCE [LARGE SCALE GENOMIC DNA]</scope>
</reference>
<name>A0ABD1WXC1_9LAMI</name>
<dbReference type="AlphaFoldDB" id="A0ABD1WXC1"/>
<feature type="compositionally biased region" description="Polar residues" evidence="1">
    <location>
        <begin position="1"/>
        <end position="13"/>
    </location>
</feature>
<dbReference type="Pfam" id="PF26130">
    <property type="entry name" value="PB1-like"/>
    <property type="match status" value="1"/>
</dbReference>
<dbReference type="EMBL" id="JBFOLJ010000002">
    <property type="protein sequence ID" value="KAL2554080.1"/>
    <property type="molecule type" value="Genomic_DNA"/>
</dbReference>
<feature type="domain" description="PB1-like" evidence="2">
    <location>
        <begin position="46"/>
        <end position="101"/>
    </location>
</feature>
<feature type="region of interest" description="Disordered" evidence="1">
    <location>
        <begin position="1"/>
        <end position="21"/>
    </location>
</feature>
<evidence type="ECO:0000313" key="4">
    <source>
        <dbReference type="Proteomes" id="UP001604277"/>
    </source>
</evidence>
<sequence length="163" mass="18772">MSNKPNATQTNPKKSAKKEGKKTIAVTFEELKLALQRCFGVGENSKEFTIVWYYGGKFFIKPNNLKYEHGKVEYMDFFDVDDFSKLTVDRVAKFMKYLGYKLSVGVLYKRDMIEDVKLMFSGIGSSKLVIVYFAPPSRTFVLSYESLTVKWKSNVVIEEILEP</sequence>
<accession>A0ABD1WXC1</accession>
<protein>
    <recommendedName>
        <fullName evidence="2">PB1-like domain-containing protein</fullName>
    </recommendedName>
</protein>
<organism evidence="3 4">
    <name type="scientific">Forsythia ovata</name>
    <dbReference type="NCBI Taxonomy" id="205694"/>
    <lineage>
        <taxon>Eukaryota</taxon>
        <taxon>Viridiplantae</taxon>
        <taxon>Streptophyta</taxon>
        <taxon>Embryophyta</taxon>
        <taxon>Tracheophyta</taxon>
        <taxon>Spermatophyta</taxon>
        <taxon>Magnoliopsida</taxon>
        <taxon>eudicotyledons</taxon>
        <taxon>Gunneridae</taxon>
        <taxon>Pentapetalae</taxon>
        <taxon>asterids</taxon>
        <taxon>lamiids</taxon>
        <taxon>Lamiales</taxon>
        <taxon>Oleaceae</taxon>
        <taxon>Forsythieae</taxon>
        <taxon>Forsythia</taxon>
    </lineage>
</organism>
<evidence type="ECO:0000259" key="2">
    <source>
        <dbReference type="Pfam" id="PF26130"/>
    </source>
</evidence>